<name>A0A2S6GQS0_9PSEU</name>
<comment type="similarity">
    <text evidence="1">Belongs to the AHA1 family.</text>
</comment>
<protein>
    <submittedName>
        <fullName evidence="3">Uncharacterized protein YndB with AHSA1/START domain</fullName>
    </submittedName>
</protein>
<sequence>MSETVITAEPGSPYITISRDFDAPAALLLRAYTEPDLVAQWLGPRRLTMKVDHWDAHGYRYLHVDADGSEYAFRGVFHGTPSLEDGLVQTFEFEGAPGEIALERVRFEEKDGRTTVRSVSVGFSVEGRDAMIASGMEHGIRDSYDRLAELLAKL</sequence>
<dbReference type="InterPro" id="IPR023393">
    <property type="entry name" value="START-like_dom_sf"/>
</dbReference>
<dbReference type="EMBL" id="PTIX01000007">
    <property type="protein sequence ID" value="PPK67598.1"/>
    <property type="molecule type" value="Genomic_DNA"/>
</dbReference>
<dbReference type="AlphaFoldDB" id="A0A2S6GQS0"/>
<dbReference type="OrthoDB" id="5185819at2"/>
<accession>A0A2S6GQS0</accession>
<organism evidence="3 4">
    <name type="scientific">Actinokineospora auranticolor</name>
    <dbReference type="NCBI Taxonomy" id="155976"/>
    <lineage>
        <taxon>Bacteria</taxon>
        <taxon>Bacillati</taxon>
        <taxon>Actinomycetota</taxon>
        <taxon>Actinomycetes</taxon>
        <taxon>Pseudonocardiales</taxon>
        <taxon>Pseudonocardiaceae</taxon>
        <taxon>Actinokineospora</taxon>
    </lineage>
</organism>
<proteinExistence type="inferred from homology"/>
<evidence type="ECO:0000259" key="2">
    <source>
        <dbReference type="Pfam" id="PF08327"/>
    </source>
</evidence>
<evidence type="ECO:0000313" key="4">
    <source>
        <dbReference type="Proteomes" id="UP000239203"/>
    </source>
</evidence>
<dbReference type="Proteomes" id="UP000239203">
    <property type="component" value="Unassembled WGS sequence"/>
</dbReference>
<dbReference type="RefSeq" id="WP_104479682.1">
    <property type="nucleotide sequence ID" value="NZ_CP154825.1"/>
</dbReference>
<gene>
    <name evidence="3" type="ORF">CLV40_107264</name>
</gene>
<evidence type="ECO:0000313" key="3">
    <source>
        <dbReference type="EMBL" id="PPK67598.1"/>
    </source>
</evidence>
<comment type="caution">
    <text evidence="3">The sequence shown here is derived from an EMBL/GenBank/DDBJ whole genome shotgun (WGS) entry which is preliminary data.</text>
</comment>
<dbReference type="Gene3D" id="3.30.530.20">
    <property type="match status" value="1"/>
</dbReference>
<dbReference type="SUPFAM" id="SSF55961">
    <property type="entry name" value="Bet v1-like"/>
    <property type="match status" value="1"/>
</dbReference>
<dbReference type="CDD" id="cd07826">
    <property type="entry name" value="SRPBCC_CalC_Aha1-like_9"/>
    <property type="match status" value="1"/>
</dbReference>
<dbReference type="Pfam" id="PF08327">
    <property type="entry name" value="AHSA1"/>
    <property type="match status" value="1"/>
</dbReference>
<dbReference type="InterPro" id="IPR013538">
    <property type="entry name" value="ASHA1/2-like_C"/>
</dbReference>
<evidence type="ECO:0000256" key="1">
    <source>
        <dbReference type="ARBA" id="ARBA00006817"/>
    </source>
</evidence>
<reference evidence="3 4" key="1">
    <citation type="submission" date="2018-02" db="EMBL/GenBank/DDBJ databases">
        <title>Genomic Encyclopedia of Archaeal and Bacterial Type Strains, Phase II (KMG-II): from individual species to whole genera.</title>
        <authorList>
            <person name="Goeker M."/>
        </authorList>
    </citation>
    <scope>NUCLEOTIDE SEQUENCE [LARGE SCALE GENOMIC DNA]</scope>
    <source>
        <strain evidence="3 4">YU 961-1</strain>
    </source>
</reference>
<keyword evidence="4" id="KW-1185">Reference proteome</keyword>
<feature type="domain" description="Activator of Hsp90 ATPase homologue 1/2-like C-terminal" evidence="2">
    <location>
        <begin position="22"/>
        <end position="151"/>
    </location>
</feature>